<feature type="transmembrane region" description="Helical" evidence="1">
    <location>
        <begin position="78"/>
        <end position="96"/>
    </location>
</feature>
<name>A0A2C5SWR7_9ENTR</name>
<sequence>MNPDTITIILSMAIFFISFYNYIKSIDMPISSPKTMNEYFSGMFFLRECSIHLFFGRTAVLIGFPLSYFLKYIENGEGVVYFPLIITTWLIALYFYKYANRLNEVPGEQGGFFSILLKGKTYGPASFLLWLLRISYIASIIYVILVR</sequence>
<keyword evidence="1" id="KW-0472">Membrane</keyword>
<proteinExistence type="predicted"/>
<gene>
    <name evidence="2" type="ORF">CRX53_22585</name>
</gene>
<protein>
    <submittedName>
        <fullName evidence="2">Uncharacterized protein</fullName>
    </submittedName>
</protein>
<evidence type="ECO:0000256" key="1">
    <source>
        <dbReference type="SAM" id="Phobius"/>
    </source>
</evidence>
<evidence type="ECO:0000313" key="2">
    <source>
        <dbReference type="EMBL" id="PHH06528.1"/>
    </source>
</evidence>
<dbReference type="EMBL" id="PDLK01000002">
    <property type="protein sequence ID" value="PHH06528.1"/>
    <property type="molecule type" value="Genomic_DNA"/>
</dbReference>
<dbReference type="GeneID" id="30330310"/>
<reference evidence="3" key="1">
    <citation type="submission" date="2017-09" db="EMBL/GenBank/DDBJ databases">
        <title>FDA dAtabase for Regulatory Grade micrObial Sequences (FDA-ARGOS): Supporting development and validation of Infectious Disease Dx tests.</title>
        <authorList>
            <person name="Minogue T."/>
            <person name="Wolcott M."/>
            <person name="Wasieloski L."/>
            <person name="Aguilar W."/>
            <person name="Moore D."/>
            <person name="Tallon L."/>
            <person name="Sadzewicz L."/>
            <person name="Ott S."/>
            <person name="Zhao X."/>
            <person name="Nagaraj S."/>
            <person name="Vavikolanu K."/>
            <person name="Aluvathingal J."/>
            <person name="Nadendla S."/>
            <person name="Sichtig H."/>
        </authorList>
    </citation>
    <scope>NUCLEOTIDE SEQUENCE [LARGE SCALE GENOMIC DNA]</scope>
    <source>
        <strain evidence="3">FDAARGOS_404</strain>
    </source>
</reference>
<keyword evidence="1" id="KW-1133">Transmembrane helix</keyword>
<organism evidence="2 3">
    <name type="scientific">Leclercia adecarboxylata</name>
    <dbReference type="NCBI Taxonomy" id="83655"/>
    <lineage>
        <taxon>Bacteria</taxon>
        <taxon>Pseudomonadati</taxon>
        <taxon>Pseudomonadota</taxon>
        <taxon>Gammaproteobacteria</taxon>
        <taxon>Enterobacterales</taxon>
        <taxon>Enterobacteriaceae</taxon>
        <taxon>Leclercia</taxon>
    </lineage>
</organism>
<dbReference type="RefSeq" id="WP_032615371.1">
    <property type="nucleotide sequence ID" value="NZ_CBCYCG010000010.1"/>
</dbReference>
<comment type="caution">
    <text evidence="2">The sequence shown here is derived from an EMBL/GenBank/DDBJ whole genome shotgun (WGS) entry which is preliminary data.</text>
</comment>
<dbReference type="AlphaFoldDB" id="A0A2C5SWR7"/>
<feature type="transmembrane region" description="Helical" evidence="1">
    <location>
        <begin position="127"/>
        <end position="145"/>
    </location>
</feature>
<keyword evidence="1" id="KW-0812">Transmembrane</keyword>
<dbReference type="Proteomes" id="UP000222768">
    <property type="component" value="Unassembled WGS sequence"/>
</dbReference>
<dbReference type="KEGG" id="lax:APT61_00310"/>
<feature type="transmembrane region" description="Helical" evidence="1">
    <location>
        <begin position="44"/>
        <end position="66"/>
    </location>
</feature>
<feature type="transmembrane region" description="Helical" evidence="1">
    <location>
        <begin position="6"/>
        <end position="23"/>
    </location>
</feature>
<accession>A0A2C5SWR7</accession>
<evidence type="ECO:0000313" key="3">
    <source>
        <dbReference type="Proteomes" id="UP000222768"/>
    </source>
</evidence>